<dbReference type="AlphaFoldDB" id="A0A4Z1C757"/>
<proteinExistence type="inferred from homology"/>
<dbReference type="InterPro" id="IPR051164">
    <property type="entry name" value="NmrA-like_oxidored"/>
</dbReference>
<comment type="caution">
    <text evidence="4">The sequence shown here is derived from an EMBL/GenBank/DDBJ whole genome shotgun (WGS) entry which is preliminary data.</text>
</comment>
<dbReference type="Proteomes" id="UP000297972">
    <property type="component" value="Unassembled WGS sequence"/>
</dbReference>
<evidence type="ECO:0000256" key="2">
    <source>
        <dbReference type="ARBA" id="ARBA00022857"/>
    </source>
</evidence>
<evidence type="ECO:0000256" key="1">
    <source>
        <dbReference type="ARBA" id="ARBA00006328"/>
    </source>
</evidence>
<dbReference type="OrthoDB" id="9794300at2"/>
<feature type="domain" description="NmrA-like" evidence="3">
    <location>
        <begin position="5"/>
        <end position="261"/>
    </location>
</feature>
<dbReference type="PANTHER" id="PTHR42748">
    <property type="entry name" value="NITROGEN METABOLITE REPRESSION PROTEIN NMRA FAMILY MEMBER"/>
    <property type="match status" value="1"/>
</dbReference>
<dbReference type="Gene3D" id="3.90.25.10">
    <property type="entry name" value="UDP-galactose 4-epimerase, domain 1"/>
    <property type="match status" value="1"/>
</dbReference>
<evidence type="ECO:0000259" key="3">
    <source>
        <dbReference type="Pfam" id="PF05368"/>
    </source>
</evidence>
<gene>
    <name evidence="4" type="ORF">E4L95_20080</name>
</gene>
<name>A0A4Z1C757_9RHOB</name>
<reference evidence="4 5" key="1">
    <citation type="submission" date="2019-03" db="EMBL/GenBank/DDBJ databases">
        <authorList>
            <person name="Li J."/>
        </authorList>
    </citation>
    <scope>NUCLEOTIDE SEQUENCE [LARGE SCALE GENOMIC DNA]</scope>
    <source>
        <strain evidence="4 5">3058</strain>
    </source>
</reference>
<evidence type="ECO:0000313" key="5">
    <source>
        <dbReference type="Proteomes" id="UP000297972"/>
    </source>
</evidence>
<keyword evidence="5" id="KW-1185">Reference proteome</keyword>
<evidence type="ECO:0000313" key="4">
    <source>
        <dbReference type="EMBL" id="TGN44701.1"/>
    </source>
</evidence>
<dbReference type="InterPro" id="IPR008030">
    <property type="entry name" value="NmrA-like"/>
</dbReference>
<dbReference type="EMBL" id="SRPG01000327">
    <property type="protein sequence ID" value="TGN44701.1"/>
    <property type="molecule type" value="Genomic_DNA"/>
</dbReference>
<dbReference type="CDD" id="cd05251">
    <property type="entry name" value="NmrA_like_SDR_a"/>
    <property type="match status" value="1"/>
</dbReference>
<keyword evidence="2" id="KW-0521">NADP</keyword>
<accession>A0A4Z1C757</accession>
<dbReference type="Gene3D" id="3.40.50.720">
    <property type="entry name" value="NAD(P)-binding Rossmann-like Domain"/>
    <property type="match status" value="1"/>
</dbReference>
<protein>
    <submittedName>
        <fullName evidence="4">NmrA/HSCARG family protein</fullName>
    </submittedName>
</protein>
<dbReference type="PANTHER" id="PTHR42748:SF7">
    <property type="entry name" value="NMRA LIKE REDOX SENSOR 1-RELATED"/>
    <property type="match status" value="1"/>
</dbReference>
<dbReference type="Pfam" id="PF05368">
    <property type="entry name" value="NmrA"/>
    <property type="match status" value="1"/>
</dbReference>
<organism evidence="4 5">
    <name type="scientific">Paracoccus liaowanqingii</name>
    <dbReference type="NCBI Taxonomy" id="2560053"/>
    <lineage>
        <taxon>Bacteria</taxon>
        <taxon>Pseudomonadati</taxon>
        <taxon>Pseudomonadota</taxon>
        <taxon>Alphaproteobacteria</taxon>
        <taxon>Rhodobacterales</taxon>
        <taxon>Paracoccaceae</taxon>
        <taxon>Paracoccus</taxon>
    </lineage>
</organism>
<comment type="similarity">
    <text evidence="1">Belongs to the NmrA-type oxidoreductase family.</text>
</comment>
<dbReference type="SUPFAM" id="SSF51735">
    <property type="entry name" value="NAD(P)-binding Rossmann-fold domains"/>
    <property type="match status" value="1"/>
</dbReference>
<dbReference type="InterPro" id="IPR036291">
    <property type="entry name" value="NAD(P)-bd_dom_sf"/>
</dbReference>
<sequence length="304" mass="32904">MENGPVLVLGATGKQGGAVAVELLRKGRPVRALVRTPQSAAARSLAANGVQLFSGGFPDLEVIRAAMAGAAGVFSVQPNSGSATSSITDEEEVRFGKSVVDLALESNVKHLVYSSASIISQGRTGLDNLDCKLEIEEHVRRADIRSTIVRPASFMELMTIPGMGLDKGMFSFFIHPDQPMDLISSHDIGKIVVDIITHPDRSYKETISIAGDRVTGRDIQRLLTEATGRSITYQRFPESLLKENPFLKKNADIFENQSLVANADIPGLKQRFGDLMDLRTWLNGPGKPLLQIALHENEDGVALS</sequence>